<keyword evidence="3" id="KW-1185">Reference proteome</keyword>
<dbReference type="AlphaFoldDB" id="A0AAE1HWP5"/>
<feature type="region of interest" description="Disordered" evidence="1">
    <location>
        <begin position="133"/>
        <end position="193"/>
    </location>
</feature>
<feature type="compositionally biased region" description="Low complexity" evidence="1">
    <location>
        <begin position="162"/>
        <end position="193"/>
    </location>
</feature>
<feature type="region of interest" description="Disordered" evidence="1">
    <location>
        <begin position="295"/>
        <end position="356"/>
    </location>
</feature>
<feature type="compositionally biased region" description="Low complexity" evidence="1">
    <location>
        <begin position="209"/>
        <end position="224"/>
    </location>
</feature>
<reference evidence="2" key="2">
    <citation type="journal article" date="2023" name="BMC Genomics">
        <title>Pest status, molecular evolution, and epigenetic factors derived from the genome assembly of Frankliniella fusca, a thysanopteran phytovirus vector.</title>
        <authorList>
            <person name="Catto M.A."/>
            <person name="Labadie P.E."/>
            <person name="Jacobson A.L."/>
            <person name="Kennedy G.G."/>
            <person name="Srinivasan R."/>
            <person name="Hunt B.G."/>
        </authorList>
    </citation>
    <scope>NUCLEOTIDE SEQUENCE</scope>
    <source>
        <strain evidence="2">PL_HMW_Pooled</strain>
    </source>
</reference>
<feature type="region of interest" description="Disordered" evidence="1">
    <location>
        <begin position="209"/>
        <end position="245"/>
    </location>
</feature>
<evidence type="ECO:0000313" key="2">
    <source>
        <dbReference type="EMBL" id="KAK3928843.1"/>
    </source>
</evidence>
<feature type="region of interest" description="Disordered" evidence="1">
    <location>
        <begin position="251"/>
        <end position="270"/>
    </location>
</feature>
<protein>
    <submittedName>
        <fullName evidence="2">Titin</fullName>
    </submittedName>
</protein>
<gene>
    <name evidence="2" type="ORF">KUF71_017067</name>
</gene>
<evidence type="ECO:0000256" key="1">
    <source>
        <dbReference type="SAM" id="MobiDB-lite"/>
    </source>
</evidence>
<evidence type="ECO:0000313" key="3">
    <source>
        <dbReference type="Proteomes" id="UP001219518"/>
    </source>
</evidence>
<reference evidence="2" key="1">
    <citation type="submission" date="2021-07" db="EMBL/GenBank/DDBJ databases">
        <authorList>
            <person name="Catto M.A."/>
            <person name="Jacobson A."/>
            <person name="Kennedy G."/>
            <person name="Labadie P."/>
            <person name="Hunt B.G."/>
            <person name="Srinivasan R."/>
        </authorList>
    </citation>
    <scope>NUCLEOTIDE SEQUENCE</scope>
    <source>
        <strain evidence="2">PL_HMW_Pooled</strain>
        <tissue evidence="2">Head</tissue>
    </source>
</reference>
<name>A0AAE1HWP5_9NEOP</name>
<dbReference type="EMBL" id="JAHWGI010001356">
    <property type="protein sequence ID" value="KAK3928843.1"/>
    <property type="molecule type" value="Genomic_DNA"/>
</dbReference>
<feature type="compositionally biased region" description="Basic and acidic residues" evidence="1">
    <location>
        <begin position="24"/>
        <end position="35"/>
    </location>
</feature>
<proteinExistence type="predicted"/>
<comment type="caution">
    <text evidence="2">The sequence shown here is derived from an EMBL/GenBank/DDBJ whole genome shotgun (WGS) entry which is preliminary data.</text>
</comment>
<feature type="compositionally biased region" description="Low complexity" evidence="1">
    <location>
        <begin position="69"/>
        <end position="78"/>
    </location>
</feature>
<accession>A0AAE1HWP5</accession>
<feature type="compositionally biased region" description="Polar residues" evidence="1">
    <location>
        <begin position="133"/>
        <end position="158"/>
    </location>
</feature>
<feature type="region of interest" description="Disordered" evidence="1">
    <location>
        <begin position="23"/>
        <end position="78"/>
    </location>
</feature>
<dbReference type="Proteomes" id="UP001219518">
    <property type="component" value="Unassembled WGS sequence"/>
</dbReference>
<feature type="compositionally biased region" description="Polar residues" evidence="1">
    <location>
        <begin position="303"/>
        <end position="314"/>
    </location>
</feature>
<sequence length="452" mass="47282">MLNVIVFCGVKLISVPVRVPLQVPDHRPAPEREVTARTCPSPSPSPPSPPPPRPPEGAPPRTLAGIQQPLLRAAPPGPGRALPVPLPLPLPLPLFVEPNPSSMAFIDEDLLWCPDGDDAGGIAELEQCLEAATVSQSKASSDSQLQGPNGPATEQTPHNGPAQQQSQQQAGGSAQASTTGVSQGTPQGVPQPVQPVTQAVAQGVPQSVAQPVQQGGPQVVPSQSAPQEAGAPPRTPPGSLTGLGELTQQDLSGLVGDGTEDDPEDLFQQLGDPHFELDNFFMAELEEKVRQAAEPNFKEENNNEVLTGNGNPQDNTRNGGSRGTSNSSSRGNTAASNSSNTTTTTTNSSTSSTNHDPNMAALIHEMRTNRSKFNIAAANPLLAEKLSSPAGCSVSSSASCPDGFPSDGPRLDIKMECTGLELDDCQGTYVWRPRRRGRQPIRLGRYPSARAG</sequence>
<feature type="compositionally biased region" description="Low complexity" evidence="1">
    <location>
        <begin position="315"/>
        <end position="354"/>
    </location>
</feature>
<organism evidence="2 3">
    <name type="scientific">Frankliniella fusca</name>
    <dbReference type="NCBI Taxonomy" id="407009"/>
    <lineage>
        <taxon>Eukaryota</taxon>
        <taxon>Metazoa</taxon>
        <taxon>Ecdysozoa</taxon>
        <taxon>Arthropoda</taxon>
        <taxon>Hexapoda</taxon>
        <taxon>Insecta</taxon>
        <taxon>Pterygota</taxon>
        <taxon>Neoptera</taxon>
        <taxon>Paraneoptera</taxon>
        <taxon>Thysanoptera</taxon>
        <taxon>Terebrantia</taxon>
        <taxon>Thripoidea</taxon>
        <taxon>Thripidae</taxon>
        <taxon>Frankliniella</taxon>
    </lineage>
</organism>
<feature type="compositionally biased region" description="Pro residues" evidence="1">
    <location>
        <begin position="41"/>
        <end position="58"/>
    </location>
</feature>